<proteinExistence type="predicted"/>
<dbReference type="GO" id="GO:0003676">
    <property type="term" value="F:nucleic acid binding"/>
    <property type="evidence" value="ECO:0007669"/>
    <property type="project" value="InterPro"/>
</dbReference>
<comment type="caution">
    <text evidence="2">The sequence shown here is derived from an EMBL/GenBank/DDBJ whole genome shotgun (WGS) entry which is preliminary data.</text>
</comment>
<dbReference type="CDD" id="cd06222">
    <property type="entry name" value="RNase_H_like"/>
    <property type="match status" value="1"/>
</dbReference>
<dbReference type="OrthoDB" id="1906820at2759"/>
<sequence>MGEKKGLKNLIVETDFKGAVDYLEGKPTNLSWIATNLLEQVALFFFLDFDNIKVIFCNRNGNMAAYLLAKNSAVSNFGPVSFLYPPVWLLPQLQKDLLFCNS</sequence>
<keyword evidence="3" id="KW-1185">Reference proteome</keyword>
<gene>
    <name evidence="2" type="ORF">FRX31_007720</name>
</gene>
<dbReference type="AlphaFoldDB" id="A0A7J6X038"/>
<dbReference type="InterPro" id="IPR044730">
    <property type="entry name" value="RNase_H-like_dom_plant"/>
</dbReference>
<dbReference type="InterPro" id="IPR002156">
    <property type="entry name" value="RNaseH_domain"/>
</dbReference>
<accession>A0A7J6X038</accession>
<dbReference type="GO" id="GO:0004523">
    <property type="term" value="F:RNA-DNA hybrid ribonuclease activity"/>
    <property type="evidence" value="ECO:0007669"/>
    <property type="project" value="InterPro"/>
</dbReference>
<dbReference type="Proteomes" id="UP000554482">
    <property type="component" value="Unassembled WGS sequence"/>
</dbReference>
<evidence type="ECO:0000313" key="3">
    <source>
        <dbReference type="Proteomes" id="UP000554482"/>
    </source>
</evidence>
<feature type="domain" description="RNase H type-1" evidence="1">
    <location>
        <begin position="4"/>
        <end position="71"/>
    </location>
</feature>
<protein>
    <recommendedName>
        <fullName evidence="1">RNase H type-1 domain-containing protein</fullName>
    </recommendedName>
</protein>
<evidence type="ECO:0000313" key="2">
    <source>
        <dbReference type="EMBL" id="KAF5202693.1"/>
    </source>
</evidence>
<reference evidence="2 3" key="1">
    <citation type="submission" date="2020-06" db="EMBL/GenBank/DDBJ databases">
        <title>Transcriptomic and genomic resources for Thalictrum thalictroides and T. hernandezii: Facilitating candidate gene discovery in an emerging model plant lineage.</title>
        <authorList>
            <person name="Arias T."/>
            <person name="Riano-Pachon D.M."/>
            <person name="Di Stilio V.S."/>
        </authorList>
    </citation>
    <scope>NUCLEOTIDE SEQUENCE [LARGE SCALE GENOMIC DNA]</scope>
    <source>
        <strain evidence="3">cv. WT478/WT964</strain>
        <tissue evidence="2">Leaves</tissue>
    </source>
</reference>
<evidence type="ECO:0000259" key="1">
    <source>
        <dbReference type="Pfam" id="PF13456"/>
    </source>
</evidence>
<dbReference type="EMBL" id="JABWDY010007761">
    <property type="protein sequence ID" value="KAF5202693.1"/>
    <property type="molecule type" value="Genomic_DNA"/>
</dbReference>
<name>A0A7J6X038_THATH</name>
<organism evidence="2 3">
    <name type="scientific">Thalictrum thalictroides</name>
    <name type="common">Rue-anemone</name>
    <name type="synonym">Anemone thalictroides</name>
    <dbReference type="NCBI Taxonomy" id="46969"/>
    <lineage>
        <taxon>Eukaryota</taxon>
        <taxon>Viridiplantae</taxon>
        <taxon>Streptophyta</taxon>
        <taxon>Embryophyta</taxon>
        <taxon>Tracheophyta</taxon>
        <taxon>Spermatophyta</taxon>
        <taxon>Magnoliopsida</taxon>
        <taxon>Ranunculales</taxon>
        <taxon>Ranunculaceae</taxon>
        <taxon>Thalictroideae</taxon>
        <taxon>Thalictrum</taxon>
    </lineage>
</organism>
<dbReference type="Pfam" id="PF13456">
    <property type="entry name" value="RVT_3"/>
    <property type="match status" value="1"/>
</dbReference>